<feature type="compositionally biased region" description="Polar residues" evidence="6">
    <location>
        <begin position="161"/>
        <end position="173"/>
    </location>
</feature>
<dbReference type="Pfam" id="PF00010">
    <property type="entry name" value="HLH"/>
    <property type="match status" value="1"/>
</dbReference>
<evidence type="ECO:0000313" key="9">
    <source>
        <dbReference type="Proteomes" id="UP000054217"/>
    </source>
</evidence>
<dbReference type="GO" id="GO:0000981">
    <property type="term" value="F:DNA-binding transcription factor activity, RNA polymerase II-specific"/>
    <property type="evidence" value="ECO:0007669"/>
    <property type="project" value="TreeGrafter"/>
</dbReference>
<dbReference type="GO" id="GO:0000978">
    <property type="term" value="F:RNA polymerase II cis-regulatory region sequence-specific DNA binding"/>
    <property type="evidence" value="ECO:0007669"/>
    <property type="project" value="TreeGrafter"/>
</dbReference>
<dbReference type="InParanoid" id="A0A0C3P7V9"/>
<dbReference type="OrthoDB" id="690068at2759"/>
<evidence type="ECO:0000259" key="7">
    <source>
        <dbReference type="PROSITE" id="PS50888"/>
    </source>
</evidence>
<proteinExistence type="predicted"/>
<dbReference type="STRING" id="870435.A0A0C3P7V9"/>
<protein>
    <recommendedName>
        <fullName evidence="7">BHLH domain-containing protein</fullName>
    </recommendedName>
</protein>
<comment type="subcellular location">
    <subcellularLocation>
        <location evidence="1">Nucleus</location>
    </subcellularLocation>
</comment>
<dbReference type="EMBL" id="KN831954">
    <property type="protein sequence ID" value="KIO09525.1"/>
    <property type="molecule type" value="Genomic_DNA"/>
</dbReference>
<keyword evidence="9" id="KW-1185">Reference proteome</keyword>
<dbReference type="PROSITE" id="PS50888">
    <property type="entry name" value="BHLH"/>
    <property type="match status" value="1"/>
</dbReference>
<organism evidence="8 9">
    <name type="scientific">Pisolithus tinctorius Marx 270</name>
    <dbReference type="NCBI Taxonomy" id="870435"/>
    <lineage>
        <taxon>Eukaryota</taxon>
        <taxon>Fungi</taxon>
        <taxon>Dikarya</taxon>
        <taxon>Basidiomycota</taxon>
        <taxon>Agaricomycotina</taxon>
        <taxon>Agaricomycetes</taxon>
        <taxon>Agaricomycetidae</taxon>
        <taxon>Boletales</taxon>
        <taxon>Sclerodermatineae</taxon>
        <taxon>Pisolithaceae</taxon>
        <taxon>Pisolithus</taxon>
    </lineage>
</organism>
<feature type="compositionally biased region" description="Low complexity" evidence="6">
    <location>
        <begin position="377"/>
        <end position="396"/>
    </location>
</feature>
<reference evidence="9" key="2">
    <citation type="submission" date="2015-01" db="EMBL/GenBank/DDBJ databases">
        <title>Evolutionary Origins and Diversification of the Mycorrhizal Mutualists.</title>
        <authorList>
            <consortium name="DOE Joint Genome Institute"/>
            <consortium name="Mycorrhizal Genomics Consortium"/>
            <person name="Kohler A."/>
            <person name="Kuo A."/>
            <person name="Nagy L.G."/>
            <person name="Floudas D."/>
            <person name="Copeland A."/>
            <person name="Barry K.W."/>
            <person name="Cichocki N."/>
            <person name="Veneault-Fourrey C."/>
            <person name="LaButti K."/>
            <person name="Lindquist E.A."/>
            <person name="Lipzen A."/>
            <person name="Lundell T."/>
            <person name="Morin E."/>
            <person name="Murat C."/>
            <person name="Riley R."/>
            <person name="Ohm R."/>
            <person name="Sun H."/>
            <person name="Tunlid A."/>
            <person name="Henrissat B."/>
            <person name="Grigoriev I.V."/>
            <person name="Hibbett D.S."/>
            <person name="Martin F."/>
        </authorList>
    </citation>
    <scope>NUCLEOTIDE SEQUENCE [LARGE SCALE GENOMIC DNA]</scope>
    <source>
        <strain evidence="9">Marx 270</strain>
    </source>
</reference>
<feature type="region of interest" description="Disordered" evidence="6">
    <location>
        <begin position="1"/>
        <end position="56"/>
    </location>
</feature>
<feature type="compositionally biased region" description="Low complexity" evidence="6">
    <location>
        <begin position="24"/>
        <end position="40"/>
    </location>
</feature>
<feature type="region of interest" description="Disordered" evidence="6">
    <location>
        <begin position="129"/>
        <end position="248"/>
    </location>
</feature>
<sequence>MAYATTTGSAGPIGIVRQEGFQLPSPANSNASNSPGSDPSPTSPPPDATPSSSFMHNSSVSYIHDAFRKFPSHHANQNATPTSAAVDIADELASLIDPHSHLSSSAQPHSPNTYEEPYSHNIFDISAHPTTSHHPPHPFAFARSSSSATDMYPSQPDVPLQTHSGHFNTTGAPLNSAMRFDTHTDPSSHLSQFRHTPSPSHRSRSRSRAPSVGPARAAAVRRDRRASSISSHVSSTSPPPRPHAILIPGRGSTAMGGFFVPGQAQTPNISTAAVHPCDYNLPTPESLSHSFGYGSHHNSNIPNHGQFGTYASPSSPYYTYNSAPPPRPGTPTSLGISPSDVDAFGGIAVTNGLNMSAVPMGTPCSVHPSSLPATVGVPLSGGPLHPGSHSVSSPSSTKMTPAASGLASAPKQPDSYPDNQLSEKRRKRRESHNAVERRRRDNINERIGELAGLIPGVLFECDTPLVVSTALSPTTSSPTGMSFGMAVGDDPFNMNLFGDCGMSALDSTICWR</sequence>
<dbReference type="AlphaFoldDB" id="A0A0C3P7V9"/>
<dbReference type="Proteomes" id="UP000054217">
    <property type="component" value="Unassembled WGS sequence"/>
</dbReference>
<dbReference type="PANTHER" id="PTHR45776:SF2">
    <property type="entry name" value="MIP04163P"/>
    <property type="match status" value="1"/>
</dbReference>
<reference evidence="8 9" key="1">
    <citation type="submission" date="2014-04" db="EMBL/GenBank/DDBJ databases">
        <authorList>
            <consortium name="DOE Joint Genome Institute"/>
            <person name="Kuo A."/>
            <person name="Kohler A."/>
            <person name="Costa M.D."/>
            <person name="Nagy L.G."/>
            <person name="Floudas D."/>
            <person name="Copeland A."/>
            <person name="Barry K.W."/>
            <person name="Cichocki N."/>
            <person name="Veneault-Fourrey C."/>
            <person name="LaButti K."/>
            <person name="Lindquist E.A."/>
            <person name="Lipzen A."/>
            <person name="Lundell T."/>
            <person name="Morin E."/>
            <person name="Murat C."/>
            <person name="Sun H."/>
            <person name="Tunlid A."/>
            <person name="Henrissat B."/>
            <person name="Grigoriev I.V."/>
            <person name="Hibbett D.S."/>
            <person name="Martin F."/>
            <person name="Nordberg H.P."/>
            <person name="Cantor M.N."/>
            <person name="Hua S.X."/>
        </authorList>
    </citation>
    <scope>NUCLEOTIDE SEQUENCE [LARGE SCALE GENOMIC DNA]</scope>
    <source>
        <strain evidence="8 9">Marx 270</strain>
    </source>
</reference>
<evidence type="ECO:0000256" key="1">
    <source>
        <dbReference type="ARBA" id="ARBA00004123"/>
    </source>
</evidence>
<evidence type="ECO:0000256" key="2">
    <source>
        <dbReference type="ARBA" id="ARBA00023015"/>
    </source>
</evidence>
<evidence type="ECO:0000256" key="4">
    <source>
        <dbReference type="ARBA" id="ARBA00023163"/>
    </source>
</evidence>
<keyword evidence="4" id="KW-0804">Transcription</keyword>
<dbReference type="InterPro" id="IPR011598">
    <property type="entry name" value="bHLH_dom"/>
</dbReference>
<evidence type="ECO:0000313" key="8">
    <source>
        <dbReference type="EMBL" id="KIO09525.1"/>
    </source>
</evidence>
<feature type="region of interest" description="Disordered" evidence="6">
    <location>
        <begin position="318"/>
        <end position="337"/>
    </location>
</feature>
<evidence type="ECO:0000256" key="6">
    <source>
        <dbReference type="SAM" id="MobiDB-lite"/>
    </source>
</evidence>
<feature type="domain" description="BHLH" evidence="7">
    <location>
        <begin position="427"/>
        <end position="477"/>
    </location>
</feature>
<accession>A0A0C3P7V9</accession>
<keyword evidence="2" id="KW-0805">Transcription regulation</keyword>
<keyword evidence="5" id="KW-0539">Nucleus</keyword>
<dbReference type="HOGENOM" id="CLU_532226_0_0_1"/>
<dbReference type="Gene3D" id="4.10.280.10">
    <property type="entry name" value="Helix-loop-helix DNA-binding domain"/>
    <property type="match status" value="1"/>
</dbReference>
<dbReference type="SUPFAM" id="SSF47459">
    <property type="entry name" value="HLH, helix-loop-helix DNA-binding domain"/>
    <property type="match status" value="1"/>
</dbReference>
<evidence type="ECO:0000256" key="5">
    <source>
        <dbReference type="ARBA" id="ARBA00023242"/>
    </source>
</evidence>
<feature type="compositionally biased region" description="Low complexity" evidence="6">
    <location>
        <begin position="227"/>
        <end position="236"/>
    </location>
</feature>
<dbReference type="GO" id="GO:0046983">
    <property type="term" value="F:protein dimerization activity"/>
    <property type="evidence" value="ECO:0007669"/>
    <property type="project" value="InterPro"/>
</dbReference>
<keyword evidence="3" id="KW-0238">DNA-binding</keyword>
<evidence type="ECO:0000256" key="3">
    <source>
        <dbReference type="ARBA" id="ARBA00023125"/>
    </source>
</evidence>
<gene>
    <name evidence="8" type="ORF">M404DRAFT_271086</name>
</gene>
<dbReference type="GO" id="GO:0005634">
    <property type="term" value="C:nucleus"/>
    <property type="evidence" value="ECO:0007669"/>
    <property type="project" value="UniProtKB-SubCell"/>
</dbReference>
<feature type="compositionally biased region" description="Low complexity" evidence="6">
    <location>
        <begin position="208"/>
        <end position="218"/>
    </location>
</feature>
<dbReference type="InterPro" id="IPR036638">
    <property type="entry name" value="HLH_DNA-bd_sf"/>
</dbReference>
<name>A0A0C3P7V9_PISTI</name>
<dbReference type="PANTHER" id="PTHR45776">
    <property type="entry name" value="MIP04163P"/>
    <property type="match status" value="1"/>
</dbReference>
<feature type="region of interest" description="Disordered" evidence="6">
    <location>
        <begin position="377"/>
        <end position="437"/>
    </location>
</feature>